<evidence type="ECO:0000256" key="6">
    <source>
        <dbReference type="SAM" id="Phobius"/>
    </source>
</evidence>
<dbReference type="InterPro" id="IPR007816">
    <property type="entry name" value="ResB-like_domain"/>
</dbReference>
<reference evidence="8 9" key="1">
    <citation type="journal article" date="2011" name="Stand. Genomic Sci.">
        <title>Complete genome sequence of Desulfobulbus propionicus type strain (1pr3).</title>
        <authorList>
            <person name="Pagani I."/>
            <person name="Lapidus A."/>
            <person name="Nolan M."/>
            <person name="Lucas S."/>
            <person name="Hammon N."/>
            <person name="Deshpande S."/>
            <person name="Cheng J.F."/>
            <person name="Chertkov O."/>
            <person name="Davenport K."/>
            <person name="Tapia R."/>
            <person name="Han C."/>
            <person name="Goodwin L."/>
            <person name="Pitluck S."/>
            <person name="Liolios K."/>
            <person name="Mavromatis K."/>
            <person name="Ivanova N."/>
            <person name="Mikhailova N."/>
            <person name="Pati A."/>
            <person name="Chen A."/>
            <person name="Palaniappan K."/>
            <person name="Land M."/>
            <person name="Hauser L."/>
            <person name="Chang Y.J."/>
            <person name="Jeffries C.D."/>
            <person name="Detter J.C."/>
            <person name="Brambilla E."/>
            <person name="Kannan K.P."/>
            <person name="Djao O.D."/>
            <person name="Rohde M."/>
            <person name="Pukall R."/>
            <person name="Spring S."/>
            <person name="Goker M."/>
            <person name="Sikorski J."/>
            <person name="Woyke T."/>
            <person name="Bristow J."/>
            <person name="Eisen J.A."/>
            <person name="Markowitz V."/>
            <person name="Hugenholtz P."/>
            <person name="Kyrpides N.C."/>
            <person name="Klenk H.P."/>
        </authorList>
    </citation>
    <scope>NUCLEOTIDE SEQUENCE [LARGE SCALE GENOMIC DNA]</scope>
    <source>
        <strain evidence="9">ATCC 33891 / DSM 2032 / 1pr3</strain>
    </source>
</reference>
<protein>
    <submittedName>
        <fullName evidence="8">ResB family protein</fullName>
    </submittedName>
</protein>
<comment type="subcellular location">
    <subcellularLocation>
        <location evidence="1">Membrane</location>
        <topology evidence="1">Multi-pass membrane protein</topology>
    </subcellularLocation>
</comment>
<feature type="domain" description="ResB-like" evidence="7">
    <location>
        <begin position="17"/>
        <end position="308"/>
    </location>
</feature>
<keyword evidence="4 6" id="KW-1133">Transmembrane helix</keyword>
<dbReference type="Proteomes" id="UP000006365">
    <property type="component" value="Chromosome"/>
</dbReference>
<dbReference type="PANTHER" id="PTHR31566:SF0">
    <property type="entry name" value="CYTOCHROME C BIOGENESIS PROTEIN CCS1, CHLOROPLASTIC"/>
    <property type="match status" value="1"/>
</dbReference>
<feature type="transmembrane region" description="Helical" evidence="6">
    <location>
        <begin position="69"/>
        <end position="90"/>
    </location>
</feature>
<sequence>MTPQKKNPLFSLFASVELALFLLFLLATTSIIGTLIPQNSPPDFYIQRYGHKTAQLLRLLDIPDMYNSWWFLALLALFALNLVVCSLERIPQVVRTLRRDGLAVAPEQLPKFPLHREVCLPLGVETAAGQVAALFNTHGWRTREAATATGRLLFAQKGGWTRFGVYVVHCSILIILVGALIGSSKVARNVLHNPHFAFKGSVMLPEGESTNHIVAFKSGEHIDLDFHLRCNAFTIEYYPNGMPKSYRSEVTIIENGQPVRDAVIKVNQPLTYKGVTFYQSSYQPYQHYRVALNKQGGDATTATIAAAQQMDWPEAGISYGIINRESQGEVTRRLKIWFSDNQGEPSVFWVNAGQEAVVERPSGTYTLTLNQLYATGLQATKDPGVWLVYGGCLLMLIGLYIAFFLSHRKLYAFVEGEGNGCRILFAGEANKNKVGFENTFSELINTLQK</sequence>
<feature type="domain" description="ResB-like" evidence="7">
    <location>
        <begin position="355"/>
        <end position="440"/>
    </location>
</feature>
<dbReference type="GO" id="GO:0016020">
    <property type="term" value="C:membrane"/>
    <property type="evidence" value="ECO:0007669"/>
    <property type="project" value="UniProtKB-SubCell"/>
</dbReference>
<dbReference type="EMBL" id="CP002364">
    <property type="protein sequence ID" value="ADW18113.1"/>
    <property type="molecule type" value="Genomic_DNA"/>
</dbReference>
<dbReference type="AlphaFoldDB" id="A0A7U3YMS8"/>
<evidence type="ECO:0000256" key="3">
    <source>
        <dbReference type="ARBA" id="ARBA00022748"/>
    </source>
</evidence>
<dbReference type="Pfam" id="PF05140">
    <property type="entry name" value="ResB"/>
    <property type="match status" value="2"/>
</dbReference>
<evidence type="ECO:0000313" key="9">
    <source>
        <dbReference type="Proteomes" id="UP000006365"/>
    </source>
</evidence>
<keyword evidence="9" id="KW-1185">Reference proteome</keyword>
<evidence type="ECO:0000259" key="7">
    <source>
        <dbReference type="Pfam" id="PF05140"/>
    </source>
</evidence>
<feature type="transmembrane region" description="Helical" evidence="6">
    <location>
        <begin position="163"/>
        <end position="182"/>
    </location>
</feature>
<keyword evidence="2 6" id="KW-0812">Transmembrane</keyword>
<evidence type="ECO:0000256" key="5">
    <source>
        <dbReference type="ARBA" id="ARBA00023136"/>
    </source>
</evidence>
<evidence type="ECO:0000256" key="4">
    <source>
        <dbReference type="ARBA" id="ARBA00022989"/>
    </source>
</evidence>
<name>A0A7U3YMS8_DESPD</name>
<accession>A0A7U3YMS8</accession>
<keyword evidence="3" id="KW-0201">Cytochrome c-type biogenesis</keyword>
<proteinExistence type="predicted"/>
<gene>
    <name evidence="8" type="ordered locus">Despr_1965</name>
</gene>
<dbReference type="KEGG" id="dpr:Despr_1965"/>
<dbReference type="InterPro" id="IPR023494">
    <property type="entry name" value="Cyt_c_bgen_Ccs1/CcsB/ResB"/>
</dbReference>
<dbReference type="RefSeq" id="WP_015724653.1">
    <property type="nucleotide sequence ID" value="NC_014972.1"/>
</dbReference>
<feature type="transmembrane region" description="Helical" evidence="6">
    <location>
        <begin position="12"/>
        <end position="36"/>
    </location>
</feature>
<organism evidence="8 9">
    <name type="scientific">Desulfobulbus propionicus (strain ATCC 33891 / DSM 2032 / VKM B-1956 / 1pr3)</name>
    <dbReference type="NCBI Taxonomy" id="577650"/>
    <lineage>
        <taxon>Bacteria</taxon>
        <taxon>Pseudomonadati</taxon>
        <taxon>Thermodesulfobacteriota</taxon>
        <taxon>Desulfobulbia</taxon>
        <taxon>Desulfobulbales</taxon>
        <taxon>Desulfobulbaceae</taxon>
        <taxon>Desulfobulbus</taxon>
    </lineage>
</organism>
<evidence type="ECO:0000256" key="2">
    <source>
        <dbReference type="ARBA" id="ARBA00022692"/>
    </source>
</evidence>
<evidence type="ECO:0000313" key="8">
    <source>
        <dbReference type="EMBL" id="ADW18113.1"/>
    </source>
</evidence>
<dbReference type="GO" id="GO:0017004">
    <property type="term" value="P:cytochrome complex assembly"/>
    <property type="evidence" value="ECO:0007669"/>
    <property type="project" value="UniProtKB-KW"/>
</dbReference>
<dbReference type="PANTHER" id="PTHR31566">
    <property type="entry name" value="CYTOCHROME C BIOGENESIS PROTEIN CCS1, CHLOROPLASTIC"/>
    <property type="match status" value="1"/>
</dbReference>
<keyword evidence="5 6" id="KW-0472">Membrane</keyword>
<feature type="transmembrane region" description="Helical" evidence="6">
    <location>
        <begin position="386"/>
        <end position="405"/>
    </location>
</feature>
<evidence type="ECO:0000256" key="1">
    <source>
        <dbReference type="ARBA" id="ARBA00004141"/>
    </source>
</evidence>